<dbReference type="SUPFAM" id="SSF56112">
    <property type="entry name" value="Protein kinase-like (PK-like)"/>
    <property type="match status" value="1"/>
</dbReference>
<dbReference type="GO" id="GO:0005524">
    <property type="term" value="F:ATP binding"/>
    <property type="evidence" value="ECO:0007669"/>
    <property type="project" value="InterPro"/>
</dbReference>
<proteinExistence type="predicted"/>
<keyword evidence="2" id="KW-0808">Transferase</keyword>
<dbReference type="HOGENOM" id="CLU_2516058_0_0_1"/>
<evidence type="ECO:0000313" key="4">
    <source>
        <dbReference type="Proteomes" id="UP000002051"/>
    </source>
</evidence>
<reference evidence="2 4" key="2">
    <citation type="journal article" date="2014" name="BMC Genomics">
        <title>An improved genome release (version Mt4.0) for the model legume Medicago truncatula.</title>
        <authorList>
            <person name="Tang H."/>
            <person name="Krishnakumar V."/>
            <person name="Bidwell S."/>
            <person name="Rosen B."/>
            <person name="Chan A."/>
            <person name="Zhou S."/>
            <person name="Gentzbittel L."/>
            <person name="Childs K.L."/>
            <person name="Yandell M."/>
            <person name="Gundlach H."/>
            <person name="Mayer K.F."/>
            <person name="Schwartz D.C."/>
            <person name="Town C.D."/>
        </authorList>
    </citation>
    <scope>GENOME REANNOTATION</scope>
    <source>
        <strain evidence="3 4">cv. Jemalong A17</strain>
    </source>
</reference>
<organism evidence="2 4">
    <name type="scientific">Medicago truncatula</name>
    <name type="common">Barrel medic</name>
    <name type="synonym">Medicago tribuloides</name>
    <dbReference type="NCBI Taxonomy" id="3880"/>
    <lineage>
        <taxon>Eukaryota</taxon>
        <taxon>Viridiplantae</taxon>
        <taxon>Streptophyta</taxon>
        <taxon>Embryophyta</taxon>
        <taxon>Tracheophyta</taxon>
        <taxon>Spermatophyta</taxon>
        <taxon>Magnoliopsida</taxon>
        <taxon>eudicotyledons</taxon>
        <taxon>Gunneridae</taxon>
        <taxon>Pentapetalae</taxon>
        <taxon>rosids</taxon>
        <taxon>fabids</taxon>
        <taxon>Fabales</taxon>
        <taxon>Fabaceae</taxon>
        <taxon>Papilionoideae</taxon>
        <taxon>50 kb inversion clade</taxon>
        <taxon>NPAAA clade</taxon>
        <taxon>Hologalegina</taxon>
        <taxon>IRL clade</taxon>
        <taxon>Trifolieae</taxon>
        <taxon>Medicago</taxon>
    </lineage>
</organism>
<dbReference type="PANTHER" id="PTHR27006:SF606">
    <property type="entry name" value="INTERLEUKIN-1 RECEPTOR-ASSOCIATED KINASE 4"/>
    <property type="match status" value="1"/>
</dbReference>
<evidence type="ECO:0000259" key="1">
    <source>
        <dbReference type="PROSITE" id="PS50011"/>
    </source>
</evidence>
<dbReference type="AlphaFoldDB" id="G7JYQ9"/>
<gene>
    <name evidence="2" type="ordered locus">MTR_5g022950</name>
</gene>
<dbReference type="PANTHER" id="PTHR27006">
    <property type="entry name" value="PROMASTIGOTE SURFACE ANTIGEN PROTEIN PSA"/>
    <property type="match status" value="1"/>
</dbReference>
<reference evidence="3" key="3">
    <citation type="submission" date="2015-04" db="UniProtKB">
        <authorList>
            <consortium name="EnsemblPlants"/>
        </authorList>
    </citation>
    <scope>IDENTIFICATION</scope>
    <source>
        <strain evidence="3">cv. Jemalong A17</strain>
    </source>
</reference>
<dbReference type="STRING" id="3880.G7JYQ9"/>
<dbReference type="InterPro" id="IPR011009">
    <property type="entry name" value="Kinase-like_dom_sf"/>
</dbReference>
<reference evidence="2 4" key="1">
    <citation type="journal article" date="2011" name="Nature">
        <title>The Medicago genome provides insight into the evolution of rhizobial symbioses.</title>
        <authorList>
            <person name="Young N.D."/>
            <person name="Debelle F."/>
            <person name="Oldroyd G.E."/>
            <person name="Geurts R."/>
            <person name="Cannon S.B."/>
            <person name="Udvardi M.K."/>
            <person name="Benedito V.A."/>
            <person name="Mayer K.F."/>
            <person name="Gouzy J."/>
            <person name="Schoof H."/>
            <person name="Van de Peer Y."/>
            <person name="Proost S."/>
            <person name="Cook D.R."/>
            <person name="Meyers B.C."/>
            <person name="Spannagl M."/>
            <person name="Cheung F."/>
            <person name="De Mita S."/>
            <person name="Krishnakumar V."/>
            <person name="Gundlach H."/>
            <person name="Zhou S."/>
            <person name="Mudge J."/>
            <person name="Bharti A.K."/>
            <person name="Murray J.D."/>
            <person name="Naoumkina M.A."/>
            <person name="Rosen B."/>
            <person name="Silverstein K.A."/>
            <person name="Tang H."/>
            <person name="Rombauts S."/>
            <person name="Zhao P.X."/>
            <person name="Zhou P."/>
            <person name="Barbe V."/>
            <person name="Bardou P."/>
            <person name="Bechner M."/>
            <person name="Bellec A."/>
            <person name="Berger A."/>
            <person name="Berges H."/>
            <person name="Bidwell S."/>
            <person name="Bisseling T."/>
            <person name="Choisne N."/>
            <person name="Couloux A."/>
            <person name="Denny R."/>
            <person name="Deshpande S."/>
            <person name="Dai X."/>
            <person name="Doyle J.J."/>
            <person name="Dudez A.M."/>
            <person name="Farmer A.D."/>
            <person name="Fouteau S."/>
            <person name="Franken C."/>
            <person name="Gibelin C."/>
            <person name="Gish J."/>
            <person name="Goldstein S."/>
            <person name="Gonzalez A.J."/>
            <person name="Green P.J."/>
            <person name="Hallab A."/>
            <person name="Hartog M."/>
            <person name="Hua A."/>
            <person name="Humphray S.J."/>
            <person name="Jeong D.H."/>
            <person name="Jing Y."/>
            <person name="Jocker A."/>
            <person name="Kenton S.M."/>
            <person name="Kim D.J."/>
            <person name="Klee K."/>
            <person name="Lai H."/>
            <person name="Lang C."/>
            <person name="Lin S."/>
            <person name="Macmil S.L."/>
            <person name="Magdelenat G."/>
            <person name="Matthews L."/>
            <person name="McCorrison J."/>
            <person name="Monaghan E.L."/>
            <person name="Mun J.H."/>
            <person name="Najar F.Z."/>
            <person name="Nicholson C."/>
            <person name="Noirot C."/>
            <person name="O'Bleness M."/>
            <person name="Paule C.R."/>
            <person name="Poulain J."/>
            <person name="Prion F."/>
            <person name="Qin B."/>
            <person name="Qu C."/>
            <person name="Retzel E.F."/>
            <person name="Riddle C."/>
            <person name="Sallet E."/>
            <person name="Samain S."/>
            <person name="Samson N."/>
            <person name="Sanders I."/>
            <person name="Saurat O."/>
            <person name="Scarpelli C."/>
            <person name="Schiex T."/>
            <person name="Segurens B."/>
            <person name="Severin A.J."/>
            <person name="Sherrier D.J."/>
            <person name="Shi R."/>
            <person name="Sims S."/>
            <person name="Singer S.R."/>
            <person name="Sinharoy S."/>
            <person name="Sterck L."/>
            <person name="Viollet A."/>
            <person name="Wang B.B."/>
            <person name="Wang K."/>
            <person name="Wang M."/>
            <person name="Wang X."/>
            <person name="Warfsmann J."/>
            <person name="Weissenbach J."/>
            <person name="White D.D."/>
            <person name="White J.D."/>
            <person name="Wiley G.B."/>
            <person name="Wincker P."/>
            <person name="Xing Y."/>
            <person name="Yang L."/>
            <person name="Yao Z."/>
            <person name="Ying F."/>
            <person name="Zhai J."/>
            <person name="Zhou L."/>
            <person name="Zuber A."/>
            <person name="Denarie J."/>
            <person name="Dixon R.A."/>
            <person name="May G.D."/>
            <person name="Schwartz D.C."/>
            <person name="Rogers J."/>
            <person name="Quetier F."/>
            <person name="Town C.D."/>
            <person name="Roe B.A."/>
        </authorList>
    </citation>
    <scope>NUCLEOTIDE SEQUENCE [LARGE SCALE GENOMIC DNA]</scope>
    <source>
        <strain evidence="2">A17</strain>
        <strain evidence="3 4">cv. Jemalong A17</strain>
    </source>
</reference>
<accession>G7JYQ9</accession>
<dbReference type="EnsemblPlants" id="AES95206">
    <property type="protein sequence ID" value="AES95206"/>
    <property type="gene ID" value="MTR_5g022950"/>
</dbReference>
<dbReference type="EMBL" id="CM001221">
    <property type="protein sequence ID" value="AES95206.1"/>
    <property type="molecule type" value="Genomic_DNA"/>
</dbReference>
<evidence type="ECO:0000313" key="2">
    <source>
        <dbReference type="EMBL" id="AES95206.1"/>
    </source>
</evidence>
<dbReference type="Proteomes" id="UP000002051">
    <property type="component" value="Chromosome 5"/>
</dbReference>
<dbReference type="InterPro" id="IPR000719">
    <property type="entry name" value="Prot_kinase_dom"/>
</dbReference>
<feature type="domain" description="Protein kinase" evidence="1">
    <location>
        <begin position="1"/>
        <end position="85"/>
    </location>
</feature>
<dbReference type="GO" id="GO:0004672">
    <property type="term" value="F:protein kinase activity"/>
    <property type="evidence" value="ECO:0007669"/>
    <property type="project" value="InterPro"/>
</dbReference>
<evidence type="ECO:0000313" key="3">
    <source>
        <dbReference type="EnsemblPlants" id="AES95206"/>
    </source>
</evidence>
<keyword evidence="2" id="KW-0675">Receptor</keyword>
<dbReference type="PaxDb" id="3880-AES95206"/>
<dbReference type="PROSITE" id="PS50011">
    <property type="entry name" value="PROTEIN_KINASE_DOM"/>
    <property type="match status" value="1"/>
</dbReference>
<name>G7JYQ9_MEDTR</name>
<protein>
    <submittedName>
        <fullName evidence="2">Receptor-like kinase</fullName>
    </submittedName>
</protein>
<keyword evidence="4" id="KW-1185">Reference proteome</keyword>
<dbReference type="Gene3D" id="1.10.510.10">
    <property type="entry name" value="Transferase(Phosphotransferase) domain 1"/>
    <property type="match status" value="1"/>
</dbReference>
<keyword evidence="2" id="KW-0418">Kinase</keyword>
<sequence>MNNFVDSQRDLKPSNIPLAENMTPKILDFGLAQIDKANQDEGSTNRIVGDIYILGVMILEIVAAKIRAHALAALELRAFSLHEAQ</sequence>